<dbReference type="Proteomes" id="UP001066276">
    <property type="component" value="Chromosome 4_2"/>
</dbReference>
<organism evidence="1 2">
    <name type="scientific">Pleurodeles waltl</name>
    <name type="common">Iberian ribbed newt</name>
    <dbReference type="NCBI Taxonomy" id="8319"/>
    <lineage>
        <taxon>Eukaryota</taxon>
        <taxon>Metazoa</taxon>
        <taxon>Chordata</taxon>
        <taxon>Craniata</taxon>
        <taxon>Vertebrata</taxon>
        <taxon>Euteleostomi</taxon>
        <taxon>Amphibia</taxon>
        <taxon>Batrachia</taxon>
        <taxon>Caudata</taxon>
        <taxon>Salamandroidea</taxon>
        <taxon>Salamandridae</taxon>
        <taxon>Pleurodelinae</taxon>
        <taxon>Pleurodeles</taxon>
    </lineage>
</organism>
<keyword evidence="2" id="KW-1185">Reference proteome</keyword>
<evidence type="ECO:0000313" key="1">
    <source>
        <dbReference type="EMBL" id="KAJ1167249.1"/>
    </source>
</evidence>
<accession>A0AAV7ST33</accession>
<dbReference type="AlphaFoldDB" id="A0AAV7ST33"/>
<feature type="non-terminal residue" evidence="1">
    <location>
        <position position="1"/>
    </location>
</feature>
<sequence length="104" mass="11282">AAGGVQVTLEVCRARLSVCGAQLEVCRLHGLCRARLEVCMLHWECAEHGWRCACYAGSVQSVVGGVHLSGGVQVTPGVCRVWVEVCTFLEMCSLDRECAERGWS</sequence>
<reference evidence="1" key="1">
    <citation type="journal article" date="2022" name="bioRxiv">
        <title>Sequencing and chromosome-scale assembly of the giantPleurodeles waltlgenome.</title>
        <authorList>
            <person name="Brown T."/>
            <person name="Elewa A."/>
            <person name="Iarovenko S."/>
            <person name="Subramanian E."/>
            <person name="Araus A.J."/>
            <person name="Petzold A."/>
            <person name="Susuki M."/>
            <person name="Suzuki K.-i.T."/>
            <person name="Hayashi T."/>
            <person name="Toyoda A."/>
            <person name="Oliveira C."/>
            <person name="Osipova E."/>
            <person name="Leigh N.D."/>
            <person name="Simon A."/>
            <person name="Yun M.H."/>
        </authorList>
    </citation>
    <scope>NUCLEOTIDE SEQUENCE</scope>
    <source>
        <strain evidence="1">20211129_DDA</strain>
        <tissue evidence="1">Liver</tissue>
    </source>
</reference>
<name>A0AAV7ST33_PLEWA</name>
<protein>
    <submittedName>
        <fullName evidence="1">Uncharacterized protein</fullName>
    </submittedName>
</protein>
<proteinExistence type="predicted"/>
<evidence type="ECO:0000313" key="2">
    <source>
        <dbReference type="Proteomes" id="UP001066276"/>
    </source>
</evidence>
<dbReference type="EMBL" id="JANPWB010000008">
    <property type="protein sequence ID" value="KAJ1167249.1"/>
    <property type="molecule type" value="Genomic_DNA"/>
</dbReference>
<feature type="non-terminal residue" evidence="1">
    <location>
        <position position="104"/>
    </location>
</feature>
<comment type="caution">
    <text evidence="1">The sequence shown here is derived from an EMBL/GenBank/DDBJ whole genome shotgun (WGS) entry which is preliminary data.</text>
</comment>
<gene>
    <name evidence="1" type="ORF">NDU88_007642</name>
</gene>